<evidence type="ECO:0000313" key="1">
    <source>
        <dbReference type="EMBL" id="CCE23011.1"/>
    </source>
</evidence>
<accession>G4SW96</accession>
<dbReference type="KEGG" id="mah:MEALZ_1322"/>
<reference evidence="2" key="1">
    <citation type="journal article" date="2012" name="J. Bacteriol.">
        <title>Genome sequence of the haloalkaliphilic methanotrophic bacterium Methylomicrobium alcaliphilum 20Z.</title>
        <authorList>
            <person name="Vuilleumier S."/>
            <person name="Khmelenina V.N."/>
            <person name="Bringel F."/>
            <person name="Reshetnikov A.S."/>
            <person name="Lajus A."/>
            <person name="Mangenot S."/>
            <person name="Rouy Z."/>
            <person name="Op den Camp H.J."/>
            <person name="Jetten M.S."/>
            <person name="Dispirito A.A."/>
            <person name="Dunfield P."/>
            <person name="Klotz M.G."/>
            <person name="Semrau J.D."/>
            <person name="Stein L.Y."/>
            <person name="Barbe V."/>
            <person name="Medigue C."/>
            <person name="Trotsenko Y.A."/>
            <person name="Kalyuzhnaya M.G."/>
        </authorList>
    </citation>
    <scope>NUCLEOTIDE SEQUENCE [LARGE SCALE GENOMIC DNA]</scope>
    <source>
        <strain evidence="2">DSM 19304 / NCIMB 14124 / VKM B-2133 / 20Z</strain>
    </source>
</reference>
<dbReference type="EMBL" id="FO082060">
    <property type="protein sequence ID" value="CCE23011.1"/>
    <property type="molecule type" value="Genomic_DNA"/>
</dbReference>
<dbReference type="Proteomes" id="UP000008315">
    <property type="component" value="Chromosome"/>
</dbReference>
<evidence type="ECO:0000313" key="2">
    <source>
        <dbReference type="Proteomes" id="UP000008315"/>
    </source>
</evidence>
<dbReference type="HOGENOM" id="CLU_149325_0_0_6"/>
<gene>
    <name evidence="1" type="ordered locus">MEALZ_1322</name>
</gene>
<sequence>MTVKIVEIIEAIEFISADPSLDSEAFLSRETGKIHIRSGDFDFDDAEDLPEDLDDPDRYIGLPHKHDLDLGNSLVRSFVTEFCPSESEKVRDMFRKRGAYSRFKNWAESKNLLDDWYRFENESAEAAIREWCEDNDIKLTG</sequence>
<organism evidence="1 2">
    <name type="scientific">Methylotuvimicrobium alcaliphilum (strain DSM 19304 / NCIMB 14124 / VKM B-2133 / 20Z)</name>
    <name type="common">Methylomicrobium alcaliphilum</name>
    <dbReference type="NCBI Taxonomy" id="1091494"/>
    <lineage>
        <taxon>Bacteria</taxon>
        <taxon>Pseudomonadati</taxon>
        <taxon>Pseudomonadota</taxon>
        <taxon>Gammaproteobacteria</taxon>
        <taxon>Methylococcales</taxon>
        <taxon>Methylococcaceae</taxon>
        <taxon>Methylotuvimicrobium</taxon>
    </lineage>
</organism>
<dbReference type="Pfam" id="PF03682">
    <property type="entry name" value="UPF0158"/>
    <property type="match status" value="1"/>
</dbReference>
<dbReference type="RefSeq" id="WP_014147807.1">
    <property type="nucleotide sequence ID" value="NC_016112.1"/>
</dbReference>
<protein>
    <submittedName>
        <fullName evidence="1">Uncharacterized protein</fullName>
    </submittedName>
</protein>
<dbReference type="STRING" id="1091494.MEALZ_1322"/>
<proteinExistence type="predicted"/>
<name>G4SW96_META2</name>
<dbReference type="InterPro" id="IPR005361">
    <property type="entry name" value="UPF0158"/>
</dbReference>
<dbReference type="PATRIC" id="fig|271065.3.peg.1345"/>
<keyword evidence="2" id="KW-1185">Reference proteome</keyword>
<dbReference type="AlphaFoldDB" id="G4SW96"/>